<feature type="domain" description="Tetrapyrrole biosynthesis uroporphyrinogen III synthase" evidence="1">
    <location>
        <begin position="13"/>
        <end position="217"/>
    </location>
</feature>
<dbReference type="Pfam" id="PF02602">
    <property type="entry name" value="HEM4"/>
    <property type="match status" value="1"/>
</dbReference>
<evidence type="ECO:0000259" key="1">
    <source>
        <dbReference type="Pfam" id="PF02602"/>
    </source>
</evidence>
<organism evidence="2 3">
    <name type="scientific">Sphingorhabdus rigui</name>
    <dbReference type="NCBI Taxonomy" id="1282858"/>
    <lineage>
        <taxon>Bacteria</taxon>
        <taxon>Pseudomonadati</taxon>
        <taxon>Pseudomonadota</taxon>
        <taxon>Alphaproteobacteria</taxon>
        <taxon>Sphingomonadales</taxon>
        <taxon>Sphingomonadaceae</taxon>
        <taxon>Sphingorhabdus</taxon>
    </lineage>
</organism>
<dbReference type="InterPro" id="IPR036108">
    <property type="entry name" value="4pyrrol_syn_uPrphyn_synt_sf"/>
</dbReference>
<dbReference type="Proteomes" id="UP000581447">
    <property type="component" value="Unassembled WGS sequence"/>
</dbReference>
<protein>
    <submittedName>
        <fullName evidence="2">Uroporphyrinogen-III synthase</fullName>
        <ecNumber evidence="2">4.2.1.75</ecNumber>
    </submittedName>
</protein>
<accession>A0A840AX03</accession>
<reference evidence="2 3" key="1">
    <citation type="submission" date="2020-08" db="EMBL/GenBank/DDBJ databases">
        <title>Genomic Encyclopedia of Type Strains, Phase IV (KMG-IV): sequencing the most valuable type-strain genomes for metagenomic binning, comparative biology and taxonomic classification.</title>
        <authorList>
            <person name="Goeker M."/>
        </authorList>
    </citation>
    <scope>NUCLEOTIDE SEQUENCE [LARGE SCALE GENOMIC DNA]</scope>
    <source>
        <strain evidence="2 3">DSM 29050</strain>
    </source>
</reference>
<dbReference type="GO" id="GO:0004852">
    <property type="term" value="F:uroporphyrinogen-III synthase activity"/>
    <property type="evidence" value="ECO:0007669"/>
    <property type="project" value="UniProtKB-EC"/>
</dbReference>
<sequence>MKVLIIRPQPGADATARRFKGAGYAPVLMPLFAIEHLPLQTVPVDGYDAILLTSGNAARAATGFLESARDTPIYAVGSATASALAHLSLPVAATGSNGVEALVGVAAADGHKKLLWLAGEDHSAVPQIAGVHIDIAIVYRSAVLETPADFAAQVTQCDAVILHSSRAAAHFAGLSDAGGLSRSKITLATFSNAIAASAGDGWAQIIVAAAPNDAALMNAIEQHFTRIDCAPLPNAAIEGAT</sequence>
<dbReference type="EC" id="4.2.1.75" evidence="2"/>
<dbReference type="Gene3D" id="3.40.50.10090">
    <property type="match status" value="2"/>
</dbReference>
<comment type="caution">
    <text evidence="2">The sequence shown here is derived from an EMBL/GenBank/DDBJ whole genome shotgun (WGS) entry which is preliminary data.</text>
</comment>
<dbReference type="AlphaFoldDB" id="A0A840AX03"/>
<dbReference type="SUPFAM" id="SSF69618">
    <property type="entry name" value="HemD-like"/>
    <property type="match status" value="1"/>
</dbReference>
<proteinExistence type="predicted"/>
<gene>
    <name evidence="2" type="ORF">GGR91_000363</name>
</gene>
<dbReference type="GO" id="GO:0033014">
    <property type="term" value="P:tetrapyrrole biosynthetic process"/>
    <property type="evidence" value="ECO:0007669"/>
    <property type="project" value="InterPro"/>
</dbReference>
<name>A0A840AX03_9SPHN</name>
<keyword evidence="3" id="KW-1185">Reference proteome</keyword>
<evidence type="ECO:0000313" key="2">
    <source>
        <dbReference type="EMBL" id="MBB3942141.1"/>
    </source>
</evidence>
<dbReference type="EMBL" id="JACIEA010000001">
    <property type="protein sequence ID" value="MBB3942141.1"/>
    <property type="molecule type" value="Genomic_DNA"/>
</dbReference>
<dbReference type="CDD" id="cd06578">
    <property type="entry name" value="HemD"/>
    <property type="match status" value="1"/>
</dbReference>
<evidence type="ECO:0000313" key="3">
    <source>
        <dbReference type="Proteomes" id="UP000581447"/>
    </source>
</evidence>
<dbReference type="InterPro" id="IPR003754">
    <property type="entry name" value="4pyrrol_synth_uPrphyn_synth"/>
</dbReference>
<keyword evidence="2" id="KW-0456">Lyase</keyword>
<dbReference type="RefSeq" id="WP_183939486.1">
    <property type="nucleotide sequence ID" value="NZ_BAABBG010000001.1"/>
</dbReference>